<keyword evidence="2" id="KW-1133">Transmembrane helix</keyword>
<comment type="caution">
    <text evidence="3">The sequence shown here is derived from an EMBL/GenBank/DDBJ whole genome shotgun (WGS) entry which is preliminary data.</text>
</comment>
<name>A0A9P1IBW9_9PELO</name>
<dbReference type="Proteomes" id="UP001152747">
    <property type="component" value="Unassembled WGS sequence"/>
</dbReference>
<feature type="transmembrane region" description="Helical" evidence="2">
    <location>
        <begin position="64"/>
        <end position="87"/>
    </location>
</feature>
<sequence length="100" mass="11347">MQQAPPSYSQTRFNNSTESLDSPPTYSLNLDDITLPWKKESEDVESQSNVSSDPFPNSPKSMCWSFLITFILILFVLPLLGLLLFLCKNVLNYDPNQIAM</sequence>
<dbReference type="EMBL" id="CANHGI010000002">
    <property type="protein sequence ID" value="CAI5442294.1"/>
    <property type="molecule type" value="Genomic_DNA"/>
</dbReference>
<organism evidence="3 4">
    <name type="scientific">Caenorhabditis angaria</name>
    <dbReference type="NCBI Taxonomy" id="860376"/>
    <lineage>
        <taxon>Eukaryota</taxon>
        <taxon>Metazoa</taxon>
        <taxon>Ecdysozoa</taxon>
        <taxon>Nematoda</taxon>
        <taxon>Chromadorea</taxon>
        <taxon>Rhabditida</taxon>
        <taxon>Rhabditina</taxon>
        <taxon>Rhabditomorpha</taxon>
        <taxon>Rhabditoidea</taxon>
        <taxon>Rhabditidae</taxon>
        <taxon>Peloderinae</taxon>
        <taxon>Caenorhabditis</taxon>
    </lineage>
</organism>
<feature type="region of interest" description="Disordered" evidence="1">
    <location>
        <begin position="1"/>
        <end position="27"/>
    </location>
</feature>
<keyword evidence="2" id="KW-0812">Transmembrane</keyword>
<protein>
    <submittedName>
        <fullName evidence="3">Uncharacterized protein</fullName>
    </submittedName>
</protein>
<keyword evidence="2" id="KW-0472">Membrane</keyword>
<keyword evidence="4" id="KW-1185">Reference proteome</keyword>
<evidence type="ECO:0000256" key="1">
    <source>
        <dbReference type="SAM" id="MobiDB-lite"/>
    </source>
</evidence>
<dbReference type="AlphaFoldDB" id="A0A9P1IBW9"/>
<evidence type="ECO:0000313" key="4">
    <source>
        <dbReference type="Proteomes" id="UP001152747"/>
    </source>
</evidence>
<reference evidence="3" key="1">
    <citation type="submission" date="2022-11" db="EMBL/GenBank/DDBJ databases">
        <authorList>
            <person name="Kikuchi T."/>
        </authorList>
    </citation>
    <scope>NUCLEOTIDE SEQUENCE</scope>
    <source>
        <strain evidence="3">PS1010</strain>
    </source>
</reference>
<accession>A0A9P1IBW9</accession>
<proteinExistence type="predicted"/>
<evidence type="ECO:0000313" key="3">
    <source>
        <dbReference type="EMBL" id="CAI5442294.1"/>
    </source>
</evidence>
<evidence type="ECO:0000256" key="2">
    <source>
        <dbReference type="SAM" id="Phobius"/>
    </source>
</evidence>
<gene>
    <name evidence="3" type="ORF">CAMP_LOCUS4931</name>
</gene>